<dbReference type="EMBL" id="AAXG02000002">
    <property type="protein sequence ID" value="EDN01902.1"/>
    <property type="molecule type" value="Genomic_DNA"/>
</dbReference>
<feature type="region of interest" description="Disordered" evidence="1">
    <location>
        <begin position="1"/>
        <end position="73"/>
    </location>
</feature>
<comment type="caution">
    <text evidence="2">The sequence shown here is derived from an EMBL/GenBank/DDBJ whole genome shotgun (WGS) entry which is preliminary data.</text>
</comment>
<dbReference type="AlphaFoldDB" id="A6NPX7"/>
<proteinExistence type="predicted"/>
<reference evidence="2 3" key="2">
    <citation type="submission" date="2007-06" db="EMBL/GenBank/DDBJ databases">
        <title>Draft genome sequence of Pseudoflavonifractor capillosus ATCC 29799.</title>
        <authorList>
            <person name="Sudarsanam P."/>
            <person name="Ley R."/>
            <person name="Guruge J."/>
            <person name="Turnbaugh P.J."/>
            <person name="Mahowald M."/>
            <person name="Liep D."/>
            <person name="Gordon J."/>
        </authorList>
    </citation>
    <scope>NUCLEOTIDE SEQUENCE [LARGE SCALE GENOMIC DNA]</scope>
    <source>
        <strain evidence="2 3">ATCC 29799</strain>
    </source>
</reference>
<evidence type="ECO:0000256" key="1">
    <source>
        <dbReference type="SAM" id="MobiDB-lite"/>
    </source>
</evidence>
<dbReference type="AntiFam" id="ANF00020">
    <property type="entry name" value="tRNA translation"/>
</dbReference>
<dbReference type="eggNOG" id="ENOG50333HA">
    <property type="taxonomic scope" value="Bacteria"/>
</dbReference>
<reference evidence="2 3" key="1">
    <citation type="submission" date="2007-04" db="EMBL/GenBank/DDBJ databases">
        <authorList>
            <person name="Fulton L."/>
            <person name="Clifton S."/>
            <person name="Fulton B."/>
            <person name="Xu J."/>
            <person name="Minx P."/>
            <person name="Pepin K.H."/>
            <person name="Johnson M."/>
            <person name="Thiruvilangam P."/>
            <person name="Bhonagiri V."/>
            <person name="Nash W.E."/>
            <person name="Mardis E.R."/>
            <person name="Wilson R.K."/>
        </authorList>
    </citation>
    <scope>NUCLEOTIDE SEQUENCE [LARGE SCALE GENOMIC DNA]</scope>
    <source>
        <strain evidence="2 3">ATCC 29799</strain>
    </source>
</reference>
<keyword evidence="3" id="KW-1185">Reference proteome</keyword>
<protein>
    <submittedName>
        <fullName evidence="2">Uncharacterized protein</fullName>
    </submittedName>
</protein>
<dbReference type="Proteomes" id="UP000003639">
    <property type="component" value="Unassembled WGS sequence"/>
</dbReference>
<accession>A6NPX7</accession>
<dbReference type="AntiFam" id="ANF00012">
    <property type="entry name" value="tRNA translation"/>
</dbReference>
<gene>
    <name evidence="2" type="ORF">BACCAP_00246</name>
</gene>
<dbReference type="STRING" id="411467.BACCAP_00246"/>
<evidence type="ECO:0000313" key="3">
    <source>
        <dbReference type="Proteomes" id="UP000003639"/>
    </source>
</evidence>
<sequence>MLEKGGFAFPRKSHGDKSRLSKPVREKKNGNHKVTVFLVEEGGFEPPKRDATDLQSAPFGHSGTPPYEIVGAGGRTRTPDLLITNQLLYQLSYTSVSALSSSTTLPIIAGKRRVVNRKSKKISKNFWAGKRAPEGQERKHEREDFYQSAAGYAAPTGGGLVQAVPE</sequence>
<feature type="compositionally biased region" description="Basic and acidic residues" evidence="1">
    <location>
        <begin position="13"/>
        <end position="29"/>
    </location>
</feature>
<evidence type="ECO:0000313" key="2">
    <source>
        <dbReference type="EMBL" id="EDN01902.1"/>
    </source>
</evidence>
<organism evidence="2 3">
    <name type="scientific">Pseudoflavonifractor capillosus ATCC 29799</name>
    <dbReference type="NCBI Taxonomy" id="411467"/>
    <lineage>
        <taxon>Bacteria</taxon>
        <taxon>Bacillati</taxon>
        <taxon>Bacillota</taxon>
        <taxon>Clostridia</taxon>
        <taxon>Eubacteriales</taxon>
        <taxon>Oscillospiraceae</taxon>
        <taxon>Pseudoflavonifractor</taxon>
    </lineage>
</organism>
<name>A6NPX7_9FIRM</name>